<dbReference type="VEuPathDB" id="FungiDB:BD410DRAFT_2663"/>
<keyword evidence="2" id="KW-1185">Reference proteome</keyword>
<gene>
    <name evidence="1" type="ORF">BD410DRAFT_2663</name>
</gene>
<dbReference type="AlphaFoldDB" id="A0A4R5XEA9"/>
<proteinExistence type="predicted"/>
<evidence type="ECO:0000313" key="2">
    <source>
        <dbReference type="Proteomes" id="UP000294933"/>
    </source>
</evidence>
<protein>
    <submittedName>
        <fullName evidence="1">Uncharacterized protein</fullName>
    </submittedName>
</protein>
<dbReference type="Proteomes" id="UP000294933">
    <property type="component" value="Unassembled WGS sequence"/>
</dbReference>
<evidence type="ECO:0000313" key="1">
    <source>
        <dbReference type="EMBL" id="TDL29072.1"/>
    </source>
</evidence>
<organism evidence="1 2">
    <name type="scientific">Rickenella mellea</name>
    <dbReference type="NCBI Taxonomy" id="50990"/>
    <lineage>
        <taxon>Eukaryota</taxon>
        <taxon>Fungi</taxon>
        <taxon>Dikarya</taxon>
        <taxon>Basidiomycota</taxon>
        <taxon>Agaricomycotina</taxon>
        <taxon>Agaricomycetes</taxon>
        <taxon>Hymenochaetales</taxon>
        <taxon>Rickenellaceae</taxon>
        <taxon>Rickenella</taxon>
    </lineage>
</organism>
<sequence>MRTYSPQSCSAPRYPQALYPRYIHEFQHGPHKTNHHLRLLPELRCQNLFQTRWTIRFRSSTWKVSARIENDQSIEVVRKDDVLPPLSIGIRLCKRFPPSLYSSLWDTNCSELISNRSHTRGANETIHASGDVVVTTTELRNGLYGTQNHACNGRHYNHLRQTTPSNASSCMHTYSSYPCVPWFTKDRHLGSHSSSEGKPIDGPTTWECGCESRQIVKGRSDSLTVVIPRVSINRLHPISSNGEIFLFN</sequence>
<dbReference type="EMBL" id="ML170156">
    <property type="protein sequence ID" value="TDL29072.1"/>
    <property type="molecule type" value="Genomic_DNA"/>
</dbReference>
<reference evidence="1 2" key="1">
    <citation type="submission" date="2018-06" db="EMBL/GenBank/DDBJ databases">
        <title>A transcriptomic atlas of mushroom development highlights an independent origin of complex multicellularity.</title>
        <authorList>
            <consortium name="DOE Joint Genome Institute"/>
            <person name="Krizsan K."/>
            <person name="Almasi E."/>
            <person name="Merenyi Z."/>
            <person name="Sahu N."/>
            <person name="Viragh M."/>
            <person name="Koszo T."/>
            <person name="Mondo S."/>
            <person name="Kiss B."/>
            <person name="Balint B."/>
            <person name="Kues U."/>
            <person name="Barry K."/>
            <person name="Hegedus J.C."/>
            <person name="Henrissat B."/>
            <person name="Johnson J."/>
            <person name="Lipzen A."/>
            <person name="Ohm R."/>
            <person name="Nagy I."/>
            <person name="Pangilinan J."/>
            <person name="Yan J."/>
            <person name="Xiong Y."/>
            <person name="Grigoriev I.V."/>
            <person name="Hibbett D.S."/>
            <person name="Nagy L.G."/>
        </authorList>
    </citation>
    <scope>NUCLEOTIDE SEQUENCE [LARGE SCALE GENOMIC DNA]</scope>
    <source>
        <strain evidence="1 2">SZMC22713</strain>
    </source>
</reference>
<name>A0A4R5XEA9_9AGAM</name>
<accession>A0A4R5XEA9</accession>